<reference evidence="2" key="1">
    <citation type="submission" date="2018-09" db="EMBL/GenBank/DDBJ databases">
        <title>Resistance of ancient and modern Acinetobacter lwoffii strains to heavy metals and arsenic revealed by genome analysis.</title>
        <authorList>
            <person name="Mindlin S."/>
            <person name="Petrenko A."/>
            <person name="Kurakov A."/>
            <person name="Beletsky A."/>
            <person name="Mardanov A."/>
            <person name="Petrova M."/>
        </authorList>
    </citation>
    <scope>NUCLEOTIDE SEQUENCE</scope>
    <source>
        <strain evidence="2">ED9-5a</strain>
        <plasmid evidence="2">pALWED3.6</plasmid>
    </source>
</reference>
<accession>A0A385L137</accession>
<dbReference type="Pfam" id="PF13613">
    <property type="entry name" value="HTH_Tnp_4"/>
    <property type="match status" value="1"/>
</dbReference>
<sequence length="107" mass="12654">MLVELNKHLPRHIGKGRPHKLPLEDRLLLCIEYWREYRTFFHLGMSYGVSETSAIRITRVIEDTLIRSGKFNLPKQLPNRDEVDWEVVVIDATEILVQRPKKTEEMV</sequence>
<dbReference type="AlphaFoldDB" id="A0A385L137"/>
<feature type="domain" description="Transposase Helix-turn-helix" evidence="1">
    <location>
        <begin position="19"/>
        <end position="70"/>
    </location>
</feature>
<geneLocation type="plasmid" evidence="2">
    <name>pALWED3.6</name>
</geneLocation>
<proteinExistence type="predicted"/>
<dbReference type="InterPro" id="IPR027805">
    <property type="entry name" value="Transposase_HTH_dom"/>
</dbReference>
<name>A0A385L137_ACILW</name>
<organism evidence="2">
    <name type="scientific">Acinetobacter lwoffii</name>
    <dbReference type="NCBI Taxonomy" id="28090"/>
    <lineage>
        <taxon>Bacteria</taxon>
        <taxon>Pseudomonadati</taxon>
        <taxon>Pseudomonadota</taxon>
        <taxon>Gammaproteobacteria</taxon>
        <taxon>Moraxellales</taxon>
        <taxon>Moraxellaceae</taxon>
        <taxon>Acinetobacter</taxon>
    </lineage>
</organism>
<evidence type="ECO:0000313" key="2">
    <source>
        <dbReference type="EMBL" id="AYA01331.1"/>
    </source>
</evidence>
<keyword evidence="2" id="KW-0614">Plasmid</keyword>
<dbReference type="EMBL" id="CP032290">
    <property type="protein sequence ID" value="AYA01331.1"/>
    <property type="molecule type" value="Genomic_DNA"/>
</dbReference>
<protein>
    <submittedName>
        <fullName evidence="2">Transposase, IS5 family</fullName>
    </submittedName>
</protein>
<gene>
    <name evidence="2" type="ORF">ABALW_D0105</name>
</gene>
<evidence type="ECO:0000259" key="1">
    <source>
        <dbReference type="Pfam" id="PF13613"/>
    </source>
</evidence>